<dbReference type="PANTHER" id="PTHR21043">
    <property type="entry name" value="IOJAP SUPERFAMILY ORTHOLOG"/>
    <property type="match status" value="1"/>
</dbReference>
<dbReference type="Gene3D" id="3.30.460.10">
    <property type="entry name" value="Beta Polymerase, domain 2"/>
    <property type="match status" value="1"/>
</dbReference>
<evidence type="ECO:0000256" key="4">
    <source>
        <dbReference type="ARBA" id="ARBA00053669"/>
    </source>
</evidence>
<dbReference type="GO" id="GO:0017148">
    <property type="term" value="P:negative regulation of translation"/>
    <property type="evidence" value="ECO:0007669"/>
    <property type="project" value="TreeGrafter"/>
</dbReference>
<gene>
    <name evidence="7 8" type="primary">LOC112692513</name>
</gene>
<evidence type="ECO:0000256" key="1">
    <source>
        <dbReference type="ARBA" id="ARBA00004173"/>
    </source>
</evidence>
<evidence type="ECO:0000313" key="6">
    <source>
        <dbReference type="Proteomes" id="UP000694846"/>
    </source>
</evidence>
<dbReference type="InterPro" id="IPR043519">
    <property type="entry name" value="NT_sf"/>
</dbReference>
<organism evidence="6 7">
    <name type="scientific">Sipha flava</name>
    <name type="common">yellow sugarcane aphid</name>
    <dbReference type="NCBI Taxonomy" id="143950"/>
    <lineage>
        <taxon>Eukaryota</taxon>
        <taxon>Metazoa</taxon>
        <taxon>Ecdysozoa</taxon>
        <taxon>Arthropoda</taxon>
        <taxon>Hexapoda</taxon>
        <taxon>Insecta</taxon>
        <taxon>Pterygota</taxon>
        <taxon>Neoptera</taxon>
        <taxon>Paraneoptera</taxon>
        <taxon>Hemiptera</taxon>
        <taxon>Sternorrhyncha</taxon>
        <taxon>Aphidomorpha</taxon>
        <taxon>Aphidoidea</taxon>
        <taxon>Aphididae</taxon>
        <taxon>Sipha</taxon>
    </lineage>
</organism>
<dbReference type="GO" id="GO:0090071">
    <property type="term" value="P:negative regulation of ribosome biogenesis"/>
    <property type="evidence" value="ECO:0007669"/>
    <property type="project" value="TreeGrafter"/>
</dbReference>
<dbReference type="SUPFAM" id="SSF81301">
    <property type="entry name" value="Nucleotidyltransferase"/>
    <property type="match status" value="1"/>
</dbReference>
<dbReference type="RefSeq" id="XP_025422978.1">
    <property type="nucleotide sequence ID" value="XM_025567193.1"/>
</dbReference>
<dbReference type="PANTHER" id="PTHR21043:SF0">
    <property type="entry name" value="MITOCHONDRIAL ASSEMBLY OF RIBOSOMAL LARGE SUBUNIT PROTEIN 1"/>
    <property type="match status" value="1"/>
</dbReference>
<comment type="similarity">
    <text evidence="2">Belongs to the Iojap/RsfS family.</text>
</comment>
<name>A0A8B8GIX6_9HEMI</name>
<evidence type="ECO:0000313" key="8">
    <source>
        <dbReference type="RefSeq" id="XP_025422986.1"/>
    </source>
</evidence>
<comment type="subcellular location">
    <subcellularLocation>
        <location evidence="1">Mitochondrion</location>
    </subcellularLocation>
</comment>
<evidence type="ECO:0000313" key="7">
    <source>
        <dbReference type="RefSeq" id="XP_025422978.1"/>
    </source>
</evidence>
<reference evidence="7 8" key="1">
    <citation type="submission" date="2025-04" db="UniProtKB">
        <authorList>
            <consortium name="RefSeq"/>
        </authorList>
    </citation>
    <scope>IDENTIFICATION</scope>
    <source>
        <tissue evidence="7 8">Whole body</tissue>
    </source>
</reference>
<evidence type="ECO:0000256" key="5">
    <source>
        <dbReference type="ARBA" id="ARBA00073331"/>
    </source>
</evidence>
<dbReference type="NCBIfam" id="TIGR00090">
    <property type="entry name" value="rsfS_iojap_ybeB"/>
    <property type="match status" value="1"/>
</dbReference>
<evidence type="ECO:0000256" key="2">
    <source>
        <dbReference type="ARBA" id="ARBA00010574"/>
    </source>
</evidence>
<dbReference type="RefSeq" id="XP_025422986.1">
    <property type="nucleotide sequence ID" value="XM_025567201.1"/>
</dbReference>
<dbReference type="AlphaFoldDB" id="A0A8B8GIX6"/>
<dbReference type="CTD" id="136040730"/>
<dbReference type="Pfam" id="PF02410">
    <property type="entry name" value="RsfS"/>
    <property type="match status" value="1"/>
</dbReference>
<dbReference type="HAMAP" id="MF_01477">
    <property type="entry name" value="Iojap_RsfS"/>
    <property type="match status" value="1"/>
</dbReference>
<keyword evidence="6" id="KW-1185">Reference proteome</keyword>
<sequence>MLSLKIAQSFSRHLAANRISKRVLRSPPICSTTNTIVQRRYSNDDDKFVKPNNYKVFKDDDSSVILDVEEERALLDSQVVDEDFDEVDQFAGLDTSRGVSGVYEVEDLVEVLQKNNASNIFVVSIPANIRYVDYIVIASGKSQKHLMSIVEFVHKLFKKKRKPTDSIPRILNKKPLDWIALDIGNIALHLLTKETRKSYDLETIWSVGEKFDSHLNLPADSLVTLLNEHSFSLQNLEPVDIDNVKNL</sequence>
<dbReference type="GO" id="GO:0043023">
    <property type="term" value="F:ribosomal large subunit binding"/>
    <property type="evidence" value="ECO:0007669"/>
    <property type="project" value="TreeGrafter"/>
</dbReference>
<dbReference type="FunFam" id="3.30.460.10:FF:000018">
    <property type="entry name" value="Mitochondrial assembly of ribosomal large subunit 1"/>
    <property type="match status" value="1"/>
</dbReference>
<keyword evidence="3" id="KW-0496">Mitochondrion</keyword>
<accession>A0A8B8GIX6</accession>
<dbReference type="InterPro" id="IPR004394">
    <property type="entry name" value="Iojap/RsfS/C7orf30"/>
</dbReference>
<dbReference type="Proteomes" id="UP000694846">
    <property type="component" value="Unplaced"/>
</dbReference>
<proteinExistence type="inferred from homology"/>
<dbReference type="GeneID" id="112692513"/>
<dbReference type="OrthoDB" id="21330at2759"/>
<dbReference type="GO" id="GO:0005739">
    <property type="term" value="C:mitochondrion"/>
    <property type="evidence" value="ECO:0007669"/>
    <property type="project" value="UniProtKB-SubCell"/>
</dbReference>
<protein>
    <recommendedName>
        <fullName evidence="5">Mitochondrial assembly of ribosomal large subunit protein 1</fullName>
    </recommendedName>
</protein>
<comment type="function">
    <text evidence="4">Required for normal mitochondrial ribosome function and mitochondrial translation. May play a role in ribosome biogenesis by preventing premature association of the 28S and 39S ribosomal subunits. Interacts with mitochondrial ribosomal protein uL14m (MRPL14), probably blocking formation of intersubunit bridge B8, preventing association of the 28S and 39S ribosomal subunits. Addition to isolated mitochondrial ribosomal subunits partially inhibits translation, probably by interfering with the association of the 28S and 39S ribosomal subunits and the formation of functional ribosomes. May also participate in the assembly and/or regulation of the stability of the large subunit of the mitochondrial ribosome. May function as a ribosomal silencing factor.</text>
</comment>
<evidence type="ECO:0000256" key="3">
    <source>
        <dbReference type="ARBA" id="ARBA00023128"/>
    </source>
</evidence>